<dbReference type="GO" id="GO:0005762">
    <property type="term" value="C:mitochondrial large ribosomal subunit"/>
    <property type="evidence" value="ECO:0007669"/>
    <property type="project" value="TreeGrafter"/>
</dbReference>
<dbReference type="HAMAP" id="MF_01342">
    <property type="entry name" value="Ribosomal_uL16"/>
    <property type="match status" value="1"/>
</dbReference>
<proteinExistence type="inferred from homology"/>
<evidence type="ECO:0000256" key="3">
    <source>
        <dbReference type="ARBA" id="ARBA00023274"/>
    </source>
</evidence>
<accession>A0A481XGM1</accession>
<evidence type="ECO:0000313" key="10">
    <source>
        <dbReference type="EMBL" id="QYB22361.1"/>
    </source>
</evidence>
<dbReference type="FunFam" id="3.90.1170.10:FF:000001">
    <property type="entry name" value="50S ribosomal protein L16"/>
    <property type="match status" value="1"/>
</dbReference>
<reference evidence="9" key="3">
    <citation type="submission" date="2019-06" db="EMBL/GenBank/DDBJ databases">
        <title>Complete chloroplast genome of pseudotaxus chienii.</title>
        <authorList>
            <person name="Li J."/>
            <person name="Gao L."/>
            <person name="Wang T."/>
        </authorList>
    </citation>
    <scope>NUCLEOTIDE SEQUENCE</scope>
</reference>
<evidence type="ECO:0000313" key="8">
    <source>
        <dbReference type="EMBL" id="QBK36440.1"/>
    </source>
</evidence>
<reference evidence="8" key="2">
    <citation type="journal article" date="2019" name="Sci. Rep.">
        <title>Prevalence of isomeric plastomes and effectiveness of plastome super-barcodes in yews (Taxus) worldwide.</title>
        <authorList>
            <person name="Fu C.N."/>
            <person name="Wu C.S."/>
            <person name="Ye L.J."/>
            <person name="Mo Z.Q."/>
            <person name="Liu J."/>
            <person name="Chang Y.W."/>
            <person name="Li D.Z."/>
            <person name="Chaw S.M."/>
            <person name="Gao L.M."/>
        </authorList>
    </citation>
    <scope>NUCLEOTIDE SEQUENCE</scope>
    <source>
        <strain evidence="7">01</strain>
        <strain evidence="8">03</strain>
    </source>
</reference>
<keyword evidence="6 8" id="KW-0150">Chloroplast</keyword>
<dbReference type="Pfam" id="PF00252">
    <property type="entry name" value="Ribosomal_L16"/>
    <property type="match status" value="1"/>
</dbReference>
<protein>
    <recommendedName>
        <fullName evidence="4">Large ribosomal subunit protein uL16c</fullName>
    </recommendedName>
</protein>
<dbReference type="GO" id="GO:0019843">
    <property type="term" value="F:rRNA binding"/>
    <property type="evidence" value="ECO:0007669"/>
    <property type="project" value="InterPro"/>
</dbReference>
<comment type="subcellular location">
    <subcellularLocation>
        <location evidence="4 6">Plastid</location>
        <location evidence="4 6">Chloroplast</location>
    </subcellularLocation>
</comment>
<reference evidence="10" key="4">
    <citation type="journal article" date="2021" name="Nat. Plants">
        <title>Gene duplications and phylogenomic conflict underlie major pulses of phenotypic evolution in gymnosperms.</title>
        <authorList>
            <person name="Stull G.W."/>
            <person name="Qu X.J."/>
            <person name="Parins-Fukuchi C."/>
            <person name="Yang Y.Y."/>
            <person name="Yang J.B."/>
            <person name="Yang Z.Y."/>
            <person name="Hu Y."/>
            <person name="Ma H."/>
            <person name="Soltis P.S."/>
            <person name="Soltis D.E."/>
            <person name="Li D.Z."/>
            <person name="Smith S.A."/>
            <person name="Yi T.S."/>
        </authorList>
    </citation>
    <scope>NUCLEOTIDE SEQUENCE</scope>
</reference>
<sequence>MLSPKRTKFRHQHKGRMKGVASRGNCICFGKFALQALEPAWITSGQIEAGRRTITRFARRGVKIWIRIFPDKPIRRKPAEIRMGSGKAKGTPKYWVSVVKPGRILYEISGVSETLARRAFQIVAYKMPIHTEFIVSSSERTKQKFMAEKDSNIF</sequence>
<dbReference type="InterPro" id="IPR036920">
    <property type="entry name" value="Ribosomal_uL16_sf"/>
</dbReference>
<dbReference type="SUPFAM" id="SSF54686">
    <property type="entry name" value="Ribosomal protein L16p/L10e"/>
    <property type="match status" value="1"/>
</dbReference>
<dbReference type="GO" id="GO:0003735">
    <property type="term" value="F:structural constituent of ribosome"/>
    <property type="evidence" value="ECO:0007669"/>
    <property type="project" value="InterPro"/>
</dbReference>
<dbReference type="AlphaFoldDB" id="A0A481XGM1"/>
<dbReference type="RefSeq" id="YP_009578864.1">
    <property type="nucleotide sequence ID" value="NC_041503.1"/>
</dbReference>
<dbReference type="InterPro" id="IPR000114">
    <property type="entry name" value="Ribosomal_uL16_bact-type"/>
</dbReference>
<reference evidence="8" key="1">
    <citation type="submission" date="2018-05" db="EMBL/GenBank/DDBJ databases">
        <authorList>
            <person name="Fu C.-N."/>
            <person name="Wu C.-S."/>
            <person name="Ye L.-J."/>
            <person name="Mo Z.-Q."/>
            <person name="Liu J."/>
            <person name="Chang Y.-W."/>
            <person name="Li D.-Z."/>
            <person name="Chaw S.-M."/>
            <person name="Gao L.-M."/>
        </authorList>
    </citation>
    <scope>NUCLEOTIDE SEQUENCE</scope>
    <source>
        <strain evidence="7">01</strain>
        <strain evidence="8">03</strain>
    </source>
</reference>
<dbReference type="Gene3D" id="3.90.1170.10">
    <property type="entry name" value="Ribosomal protein L10e/L16"/>
    <property type="match status" value="1"/>
</dbReference>
<reference evidence="10" key="5">
    <citation type="submission" date="2021-01" db="EMBL/GenBank/DDBJ databases">
        <authorList>
            <person name="Stull G."/>
            <person name="Qu X.-J."/>
            <person name="Parins-Fukuchi C."/>
            <person name="Yang Y.-Y."/>
            <person name="Yang J.-B."/>
            <person name="Yang Z.-Y."/>
            <person name="Hu Y."/>
            <person name="Ma H."/>
            <person name="Soltis P."/>
            <person name="Soltis D."/>
            <person name="Li D.-Z."/>
            <person name="Smith S."/>
            <person name="Yi T.-S."/>
        </authorList>
    </citation>
    <scope>NUCLEOTIDE SEQUENCE</scope>
</reference>
<dbReference type="EMBL" id="MW470991">
    <property type="protein sequence ID" value="QYB22361.1"/>
    <property type="molecule type" value="Genomic_DNA"/>
</dbReference>
<evidence type="ECO:0000256" key="4">
    <source>
        <dbReference type="HAMAP-Rule" id="MF_01342"/>
    </source>
</evidence>
<dbReference type="PANTHER" id="PTHR12220:SF13">
    <property type="entry name" value="LARGE RIBOSOMAL SUBUNIT PROTEIN UL16M"/>
    <property type="match status" value="1"/>
</dbReference>
<dbReference type="EMBL" id="MH390485">
    <property type="protein sequence ID" value="QBK36440.1"/>
    <property type="molecule type" value="Genomic_DNA"/>
</dbReference>
<dbReference type="InterPro" id="IPR016180">
    <property type="entry name" value="Ribosomal_uL16_dom"/>
</dbReference>
<evidence type="ECO:0000256" key="6">
    <source>
        <dbReference type="RuleBase" id="RU004415"/>
    </source>
</evidence>
<gene>
    <name evidence="4 8" type="primary">rpl16</name>
</gene>
<dbReference type="EMBL" id="MH390460">
    <property type="protein sequence ID" value="QBK34390.1"/>
    <property type="molecule type" value="Genomic_DNA"/>
</dbReference>
<dbReference type="InterPro" id="IPR047873">
    <property type="entry name" value="Ribosomal_uL16"/>
</dbReference>
<keyword evidence="3 4" id="KW-0687">Ribonucleoprotein</keyword>
<evidence type="ECO:0000313" key="7">
    <source>
        <dbReference type="EMBL" id="QBK34390.1"/>
    </source>
</evidence>
<dbReference type="GO" id="GO:0009507">
    <property type="term" value="C:chloroplast"/>
    <property type="evidence" value="ECO:0007669"/>
    <property type="project" value="UniProtKB-SubCell"/>
</dbReference>
<dbReference type="EMBL" id="MN092278">
    <property type="protein sequence ID" value="QVX28228.1"/>
    <property type="molecule type" value="Genomic_DNA"/>
</dbReference>
<dbReference type="PRINTS" id="PR00060">
    <property type="entry name" value="RIBOSOMALL16"/>
</dbReference>
<evidence type="ECO:0000313" key="9">
    <source>
        <dbReference type="EMBL" id="QVX28228.1"/>
    </source>
</evidence>
<name>A0A481XGM1_9CONI</name>
<dbReference type="GO" id="GO:0032543">
    <property type="term" value="P:mitochondrial translation"/>
    <property type="evidence" value="ECO:0007669"/>
    <property type="project" value="TreeGrafter"/>
</dbReference>
<keyword evidence="6 8" id="KW-0934">Plastid</keyword>
<comment type="subunit">
    <text evidence="4 6">Part of the 50S ribosomal subunit.</text>
</comment>
<comment type="similarity">
    <text evidence="1 4 5">Belongs to the universal ribosomal protein uL16 family.</text>
</comment>
<keyword evidence="2 4" id="KW-0689">Ribosomal protein</keyword>
<dbReference type="NCBIfam" id="TIGR01164">
    <property type="entry name" value="rplP_bact"/>
    <property type="match status" value="1"/>
</dbReference>
<evidence type="ECO:0000256" key="5">
    <source>
        <dbReference type="RuleBase" id="RU004413"/>
    </source>
</evidence>
<evidence type="ECO:0000256" key="1">
    <source>
        <dbReference type="ARBA" id="ARBA00008931"/>
    </source>
</evidence>
<dbReference type="CDD" id="cd01433">
    <property type="entry name" value="Ribosomal_L16_L10e"/>
    <property type="match status" value="1"/>
</dbReference>
<evidence type="ECO:0000256" key="2">
    <source>
        <dbReference type="ARBA" id="ARBA00022980"/>
    </source>
</evidence>
<dbReference type="PANTHER" id="PTHR12220">
    <property type="entry name" value="50S/60S RIBOSOMAL PROTEIN L16"/>
    <property type="match status" value="1"/>
</dbReference>
<organism evidence="8">
    <name type="scientific">Pseudotaxus chienii</name>
    <dbReference type="NCBI Taxonomy" id="89481"/>
    <lineage>
        <taxon>Eukaryota</taxon>
        <taxon>Viridiplantae</taxon>
        <taxon>Streptophyta</taxon>
        <taxon>Embryophyta</taxon>
        <taxon>Tracheophyta</taxon>
        <taxon>Spermatophyta</taxon>
        <taxon>Pinopsida</taxon>
        <taxon>Pinidae</taxon>
        <taxon>Conifers II</taxon>
        <taxon>Cupressales</taxon>
        <taxon>Taxaceae</taxon>
        <taxon>Pseudotaxus</taxon>
    </lineage>
</organism>
<geneLocation type="chloroplast" evidence="8"/>
<dbReference type="GeneID" id="39704691"/>